<organism evidence="2 3">
    <name type="scientific">Candidatus Tenderia electrophaga</name>
    <dbReference type="NCBI Taxonomy" id="1748243"/>
    <lineage>
        <taxon>Bacteria</taxon>
        <taxon>Pseudomonadati</taxon>
        <taxon>Pseudomonadota</taxon>
        <taxon>Gammaproteobacteria</taxon>
        <taxon>Candidatus Tenderiales</taxon>
        <taxon>Candidatus Tenderiaceae</taxon>
        <taxon>Candidatus Tenderia</taxon>
    </lineage>
</organism>
<feature type="signal peptide" evidence="1">
    <location>
        <begin position="1"/>
        <end position="18"/>
    </location>
</feature>
<dbReference type="EMBL" id="CP013100">
    <property type="protein sequence ID" value="ALP54966.1"/>
    <property type="molecule type" value="Genomic_DNA"/>
</dbReference>
<keyword evidence="3" id="KW-1185">Reference proteome</keyword>
<accession>A0A0S2TIH7</accession>
<geneLocation type="plasmid" evidence="2 3">
    <name>unnamed</name>
</geneLocation>
<evidence type="ECO:0000313" key="3">
    <source>
        <dbReference type="Proteomes" id="UP000055136"/>
    </source>
</evidence>
<sequence>MWRWIVASLLFAPLLAGAGEADNAPRVKRVALQEFTTLTIDIVPDLGTRLVFPFVLDEQPRQGEAPFTMTLTNGVFKSDRKEGRNVLVLTAPPSRDGGDMSGYLGDLFISVAGYNITARLRTVKDWREHYTDIVFEPSEEDRQDLIDAAVQRRLQALESEYQRKLEALEQDIDQRALAKVAYLALQDAEEDRVKEYSRMVLANGDRLVLSVDSVLGYDQFSIVPFELEADTLGDVKILDARLFVQADSDSPAHLLPTSLQVRRRVEAGERVQGVVAAEQSKLMAYEVIKLVVLTDQGQVELTW</sequence>
<dbReference type="KEGG" id="tee:Tel_17065"/>
<dbReference type="Proteomes" id="UP000055136">
    <property type="component" value="Plasmid unnamed"/>
</dbReference>
<evidence type="ECO:0000256" key="1">
    <source>
        <dbReference type="SAM" id="SignalP"/>
    </source>
</evidence>
<name>A0A0S2TIH7_9GAMM</name>
<feature type="chain" id="PRO_5006605100" description="DUF2381 family protein" evidence="1">
    <location>
        <begin position="19"/>
        <end position="303"/>
    </location>
</feature>
<dbReference type="AlphaFoldDB" id="A0A0S2TIH7"/>
<gene>
    <name evidence="2" type="ORF">Tel_17065</name>
</gene>
<evidence type="ECO:0008006" key="4">
    <source>
        <dbReference type="Google" id="ProtNLM"/>
    </source>
</evidence>
<keyword evidence="1" id="KW-0732">Signal</keyword>
<keyword evidence="2" id="KW-0614">Plasmid</keyword>
<proteinExistence type="predicted"/>
<reference evidence="2" key="1">
    <citation type="submission" date="2015-10" db="EMBL/GenBank/DDBJ databases">
        <title>Description of Candidatus Tenderia electrophaga gen. nov, sp. nov., an Uncultivated Electroautotroph from a Biocathode Enrichment.</title>
        <authorList>
            <person name="Eddie B.J."/>
            <person name="Malanoski A.P."/>
            <person name="Wang Z."/>
            <person name="Hall R.J."/>
            <person name="Oh S.D."/>
            <person name="Heiner C."/>
            <person name="Lin B."/>
            <person name="Strycharz-Glaven S.M."/>
        </authorList>
    </citation>
    <scope>NUCLEOTIDE SEQUENCE [LARGE SCALE GENOMIC DNA]</scope>
    <source>
        <strain evidence="2">NRL1</strain>
        <plasmid evidence="2">unnamed</plasmid>
    </source>
</reference>
<protein>
    <recommendedName>
        <fullName evidence="4">DUF2381 family protein</fullName>
    </recommendedName>
</protein>
<evidence type="ECO:0000313" key="2">
    <source>
        <dbReference type="EMBL" id="ALP54966.1"/>
    </source>
</evidence>